<dbReference type="AlphaFoldDB" id="A0A5B7DM15"/>
<reference evidence="1 2" key="1">
    <citation type="submission" date="2019-05" db="EMBL/GenBank/DDBJ databases">
        <title>Another draft genome of Portunus trituberculatus and its Hox gene families provides insights of decapod evolution.</title>
        <authorList>
            <person name="Jeong J.-H."/>
            <person name="Song I."/>
            <person name="Kim S."/>
            <person name="Choi T."/>
            <person name="Kim D."/>
            <person name="Ryu S."/>
            <person name="Kim W."/>
        </authorList>
    </citation>
    <scope>NUCLEOTIDE SEQUENCE [LARGE SCALE GENOMIC DNA]</scope>
    <source>
        <tissue evidence="1">Muscle</tissue>
    </source>
</reference>
<comment type="caution">
    <text evidence="1">The sequence shown here is derived from an EMBL/GenBank/DDBJ whole genome shotgun (WGS) entry which is preliminary data.</text>
</comment>
<organism evidence="1 2">
    <name type="scientific">Portunus trituberculatus</name>
    <name type="common">Swimming crab</name>
    <name type="synonym">Neptunus trituberculatus</name>
    <dbReference type="NCBI Taxonomy" id="210409"/>
    <lineage>
        <taxon>Eukaryota</taxon>
        <taxon>Metazoa</taxon>
        <taxon>Ecdysozoa</taxon>
        <taxon>Arthropoda</taxon>
        <taxon>Crustacea</taxon>
        <taxon>Multicrustacea</taxon>
        <taxon>Malacostraca</taxon>
        <taxon>Eumalacostraca</taxon>
        <taxon>Eucarida</taxon>
        <taxon>Decapoda</taxon>
        <taxon>Pleocyemata</taxon>
        <taxon>Brachyura</taxon>
        <taxon>Eubrachyura</taxon>
        <taxon>Portunoidea</taxon>
        <taxon>Portunidae</taxon>
        <taxon>Portuninae</taxon>
        <taxon>Portunus</taxon>
    </lineage>
</organism>
<gene>
    <name evidence="1" type="ORF">E2C01_015022</name>
</gene>
<proteinExistence type="predicted"/>
<evidence type="ECO:0000313" key="1">
    <source>
        <dbReference type="EMBL" id="MPC22016.1"/>
    </source>
</evidence>
<protein>
    <submittedName>
        <fullName evidence="1">Uncharacterized protein</fullName>
    </submittedName>
</protein>
<evidence type="ECO:0000313" key="2">
    <source>
        <dbReference type="Proteomes" id="UP000324222"/>
    </source>
</evidence>
<name>A0A5B7DM15_PORTR</name>
<keyword evidence="2" id="KW-1185">Reference proteome</keyword>
<dbReference type="EMBL" id="VSRR010001043">
    <property type="protein sequence ID" value="MPC22016.1"/>
    <property type="molecule type" value="Genomic_DNA"/>
</dbReference>
<accession>A0A5B7DM15</accession>
<sequence>MNAAQTMCVHYYNSMMVVVEGVVAGISPSARNVHQTLHYKGIRNHTWGGDKKGRRAEQENHVPQRYTSMYVGLSFSAFVQALVDLPSSLFLQVQVDWSSSTFQAQLLFHQSYPSQGVTITCMH</sequence>
<dbReference type="Proteomes" id="UP000324222">
    <property type="component" value="Unassembled WGS sequence"/>
</dbReference>